<dbReference type="EMBL" id="JAKZFC010000006">
    <property type="protein sequence ID" value="MCH7323256.1"/>
    <property type="molecule type" value="Genomic_DNA"/>
</dbReference>
<proteinExistence type="inferred from homology"/>
<keyword evidence="1 4" id="KW-0479">Metal-binding</keyword>
<dbReference type="InterPro" id="IPR016882">
    <property type="entry name" value="SA1684"/>
</dbReference>
<evidence type="ECO:0000313" key="7">
    <source>
        <dbReference type="Proteomes" id="UP001316087"/>
    </source>
</evidence>
<keyword evidence="7" id="KW-1185">Reference proteome</keyword>
<feature type="binding site" evidence="4">
    <location>
        <position position="120"/>
    </location>
    <ligand>
        <name>Mg(2+)</name>
        <dbReference type="ChEBI" id="CHEBI:18420"/>
        <label>2</label>
    </ligand>
</feature>
<dbReference type="PANTHER" id="PTHR39159:SF1">
    <property type="entry name" value="UPF0374 PROTEIN YGAC"/>
    <property type="match status" value="1"/>
</dbReference>
<reference evidence="6 7" key="1">
    <citation type="submission" date="2022-03" db="EMBL/GenBank/DDBJ databases">
        <authorList>
            <person name="Jo J.-H."/>
            <person name="Im W.-T."/>
        </authorList>
    </citation>
    <scope>NUCLEOTIDE SEQUENCE [LARGE SCALE GENOMIC DNA]</scope>
    <source>
        <strain evidence="6 7">MA9</strain>
    </source>
</reference>
<dbReference type="PIRSF" id="PIRSF028345">
    <property type="entry name" value="UCP028345"/>
    <property type="match status" value="1"/>
</dbReference>
<dbReference type="EC" id="3.6.1.15" evidence="4"/>
<evidence type="ECO:0000256" key="4">
    <source>
        <dbReference type="HAMAP-Rule" id="MF_01568"/>
    </source>
</evidence>
<evidence type="ECO:0000256" key="3">
    <source>
        <dbReference type="ARBA" id="ARBA00022842"/>
    </source>
</evidence>
<comment type="similarity">
    <text evidence="4">Belongs to the Ntdp family.</text>
</comment>
<feature type="active site" description="Proton donor" evidence="4">
    <location>
        <position position="23"/>
    </location>
</feature>
<feature type="binding site" evidence="4">
    <location>
        <position position="105"/>
    </location>
    <ligand>
        <name>Mg(2+)</name>
        <dbReference type="ChEBI" id="CHEBI:18420"/>
        <label>2</label>
    </ligand>
</feature>
<keyword evidence="3 4" id="KW-0460">Magnesium</keyword>
<dbReference type="PANTHER" id="PTHR39159">
    <property type="match status" value="1"/>
</dbReference>
<feature type="domain" description="DUF402" evidence="5">
    <location>
        <begin position="18"/>
        <end position="156"/>
    </location>
</feature>
<dbReference type="HAMAP" id="MF_01568">
    <property type="entry name" value="Ntdp"/>
    <property type="match status" value="1"/>
</dbReference>
<dbReference type="EC" id="3.6.1.6" evidence="4"/>
<evidence type="ECO:0000313" key="6">
    <source>
        <dbReference type="EMBL" id="MCH7323256.1"/>
    </source>
</evidence>
<dbReference type="SUPFAM" id="SSF159234">
    <property type="entry name" value="FomD-like"/>
    <property type="match status" value="1"/>
</dbReference>
<dbReference type="RefSeq" id="WP_241370425.1">
    <property type="nucleotide sequence ID" value="NZ_JAKZFC010000006.1"/>
</dbReference>
<dbReference type="NCBIfam" id="NF010183">
    <property type="entry name" value="PRK13662.1"/>
    <property type="match status" value="1"/>
</dbReference>
<feature type="binding site" evidence="4">
    <location>
        <position position="103"/>
    </location>
    <ligand>
        <name>Mg(2+)</name>
        <dbReference type="ChEBI" id="CHEBI:18420"/>
        <label>1</label>
    </ligand>
</feature>
<keyword evidence="2 4" id="KW-0378">Hydrolase</keyword>
<dbReference type="InterPro" id="IPR035930">
    <property type="entry name" value="FomD-like_sf"/>
</dbReference>
<sequence length="187" mass="22132">MALPVEGETIQIHSYKHNGNIHRVWQETMVLKATKNVIIGANEKTLVTESDGRTWLTREPSICYFHAEHWFNIICMLREDGVYYYCNISSPFVFDNNCLKYIDYDLDVKVFPDMSHALLDEDEYEQHKLEMNYPEVIDKILKRNVKTLISWIEQRRGPFAQDFIQSWTSRYELLSEIQANKSVEESE</sequence>
<dbReference type="InterPro" id="IPR007295">
    <property type="entry name" value="DUF402"/>
</dbReference>
<feature type="binding site" evidence="4">
    <location>
        <position position="107"/>
    </location>
    <ligand>
        <name>Mg(2+)</name>
        <dbReference type="ChEBI" id="CHEBI:18420"/>
        <label>1</label>
    </ligand>
</feature>
<evidence type="ECO:0000256" key="2">
    <source>
        <dbReference type="ARBA" id="ARBA00022801"/>
    </source>
</evidence>
<feature type="binding site" evidence="4">
    <location>
        <position position="107"/>
    </location>
    <ligand>
        <name>Mg(2+)</name>
        <dbReference type="ChEBI" id="CHEBI:18420"/>
        <label>2</label>
    </ligand>
</feature>
<comment type="catalytic activity">
    <reaction evidence="4">
        <text>a ribonucleoside 5'-diphosphate + H2O = a ribonucleoside 5'-phosphate + phosphate + H(+)</text>
        <dbReference type="Rhea" id="RHEA:36799"/>
        <dbReference type="ChEBI" id="CHEBI:15377"/>
        <dbReference type="ChEBI" id="CHEBI:15378"/>
        <dbReference type="ChEBI" id="CHEBI:43474"/>
        <dbReference type="ChEBI" id="CHEBI:57930"/>
        <dbReference type="ChEBI" id="CHEBI:58043"/>
        <dbReference type="EC" id="3.6.1.6"/>
    </reaction>
</comment>
<protein>
    <recommendedName>
        <fullName evidence="4">Nucleoside triphosphate/diphosphate phosphatase</fullName>
        <ecNumber evidence="4">3.6.1.15</ecNumber>
        <ecNumber evidence="4">3.6.1.6</ecNumber>
    </recommendedName>
</protein>
<comment type="cofactor">
    <cofactor evidence="4">
        <name>Mg(2+)</name>
        <dbReference type="ChEBI" id="CHEBI:18420"/>
    </cofactor>
</comment>
<organism evidence="6 7">
    <name type="scientific">Solibacillus palustris</name>
    <dbReference type="NCBI Taxonomy" id="2908203"/>
    <lineage>
        <taxon>Bacteria</taxon>
        <taxon>Bacillati</taxon>
        <taxon>Bacillota</taxon>
        <taxon>Bacilli</taxon>
        <taxon>Bacillales</taxon>
        <taxon>Caryophanaceae</taxon>
        <taxon>Solibacillus</taxon>
    </lineage>
</organism>
<dbReference type="InterPro" id="IPR050212">
    <property type="entry name" value="Ntdp-like"/>
</dbReference>
<dbReference type="Gene3D" id="2.40.380.10">
    <property type="entry name" value="FomD-like"/>
    <property type="match status" value="1"/>
</dbReference>
<evidence type="ECO:0000256" key="1">
    <source>
        <dbReference type="ARBA" id="ARBA00022723"/>
    </source>
</evidence>
<evidence type="ECO:0000259" key="5">
    <source>
        <dbReference type="Pfam" id="PF04167"/>
    </source>
</evidence>
<feature type="binding site" evidence="4">
    <location>
        <position position="123"/>
    </location>
    <ligand>
        <name>Mg(2+)</name>
        <dbReference type="ChEBI" id="CHEBI:18420"/>
        <label>2</label>
    </ligand>
</feature>
<accession>A0ABS9UG04</accession>
<comment type="caution">
    <text evidence="6">The sequence shown here is derived from an EMBL/GenBank/DDBJ whole genome shotgun (WGS) entry which is preliminary data.</text>
</comment>
<comment type="function">
    <text evidence="4">Has nucleoside phosphatase activity towards nucleoside triphosphates and nucleoside diphosphates.</text>
</comment>
<comment type="catalytic activity">
    <reaction evidence="4">
        <text>a ribonucleoside 5'-triphosphate + H2O = a ribonucleoside 5'-diphosphate + phosphate + H(+)</text>
        <dbReference type="Rhea" id="RHEA:23680"/>
        <dbReference type="ChEBI" id="CHEBI:15377"/>
        <dbReference type="ChEBI" id="CHEBI:15378"/>
        <dbReference type="ChEBI" id="CHEBI:43474"/>
        <dbReference type="ChEBI" id="CHEBI:57930"/>
        <dbReference type="ChEBI" id="CHEBI:61557"/>
        <dbReference type="EC" id="3.6.1.15"/>
    </reaction>
</comment>
<feature type="binding site" evidence="4">
    <location>
        <position position="87"/>
    </location>
    <ligand>
        <name>Mg(2+)</name>
        <dbReference type="ChEBI" id="CHEBI:18420"/>
        <label>1</label>
    </ligand>
</feature>
<name>A0ABS9UG04_9BACL</name>
<gene>
    <name evidence="6" type="ORF">LZ480_15370</name>
</gene>
<dbReference type="Proteomes" id="UP001316087">
    <property type="component" value="Unassembled WGS sequence"/>
</dbReference>
<dbReference type="Pfam" id="PF04167">
    <property type="entry name" value="DUF402"/>
    <property type="match status" value="1"/>
</dbReference>